<comment type="caution">
    <text evidence="8">The sequence shown here is derived from an EMBL/GenBank/DDBJ whole genome shotgun (WGS) entry which is preliminary data.</text>
</comment>
<dbReference type="AlphaFoldDB" id="A0AAJ0G457"/>
<protein>
    <recommendedName>
        <fullName evidence="10">Stress response RCI peptide</fullName>
    </recommendedName>
</protein>
<evidence type="ECO:0000256" key="4">
    <source>
        <dbReference type="ARBA" id="ARBA00022989"/>
    </source>
</evidence>
<dbReference type="PANTHER" id="PTHR21659:SF42">
    <property type="entry name" value="UPF0057 MEMBRANE PROTEIN ZK632.10-RELATED"/>
    <property type="match status" value="1"/>
</dbReference>
<comment type="subcellular location">
    <subcellularLocation>
        <location evidence="1">Membrane</location>
    </subcellularLocation>
</comment>
<comment type="similarity">
    <text evidence="2">Belongs to the UPF0057 (PMP3) family.</text>
</comment>
<evidence type="ECO:0000313" key="8">
    <source>
        <dbReference type="EMBL" id="KAK3045640.1"/>
    </source>
</evidence>
<keyword evidence="4 7" id="KW-1133">Transmembrane helix</keyword>
<organism evidence="8 9">
    <name type="scientific">Extremus antarcticus</name>
    <dbReference type="NCBI Taxonomy" id="702011"/>
    <lineage>
        <taxon>Eukaryota</taxon>
        <taxon>Fungi</taxon>
        <taxon>Dikarya</taxon>
        <taxon>Ascomycota</taxon>
        <taxon>Pezizomycotina</taxon>
        <taxon>Dothideomycetes</taxon>
        <taxon>Dothideomycetidae</taxon>
        <taxon>Mycosphaerellales</taxon>
        <taxon>Extremaceae</taxon>
        <taxon>Extremus</taxon>
    </lineage>
</organism>
<name>A0AAJ0G457_9PEZI</name>
<accession>A0AAJ0G457</accession>
<dbReference type="GO" id="GO:0016020">
    <property type="term" value="C:membrane"/>
    <property type="evidence" value="ECO:0007669"/>
    <property type="project" value="UniProtKB-SubCell"/>
</dbReference>
<evidence type="ECO:0000256" key="7">
    <source>
        <dbReference type="SAM" id="Phobius"/>
    </source>
</evidence>
<evidence type="ECO:0000256" key="1">
    <source>
        <dbReference type="ARBA" id="ARBA00004370"/>
    </source>
</evidence>
<evidence type="ECO:0000256" key="2">
    <source>
        <dbReference type="ARBA" id="ARBA00009530"/>
    </source>
</evidence>
<sequence length="115" mass="12697">MLGGLILGVIAIFLPPVAVVLRRGCGADLLINILLCLLGWIPGVFHAWYVVIKTPNHSERRRIERKASRSSAGSGRRSRDGGYYPSARSPVVVQQPTLEQGYPVQTTGYVHPRKY</sequence>
<evidence type="ECO:0000256" key="5">
    <source>
        <dbReference type="ARBA" id="ARBA00023136"/>
    </source>
</evidence>
<dbReference type="Pfam" id="PF01679">
    <property type="entry name" value="Pmp3"/>
    <property type="match status" value="1"/>
</dbReference>
<dbReference type="PANTHER" id="PTHR21659">
    <property type="entry name" value="HYDROPHOBIC PROTEIN RCI2 LOW TEMPERATURE AND SALT RESPONSIVE PROTEIN LTI6 -RELATED"/>
    <property type="match status" value="1"/>
</dbReference>
<evidence type="ECO:0000256" key="3">
    <source>
        <dbReference type="ARBA" id="ARBA00022692"/>
    </source>
</evidence>
<feature type="transmembrane region" description="Helical" evidence="7">
    <location>
        <begin position="32"/>
        <end position="52"/>
    </location>
</feature>
<dbReference type="Proteomes" id="UP001271007">
    <property type="component" value="Unassembled WGS sequence"/>
</dbReference>
<gene>
    <name evidence="8" type="ORF">LTR09_012794</name>
</gene>
<dbReference type="InterPro" id="IPR000612">
    <property type="entry name" value="PMP3"/>
</dbReference>
<feature type="compositionally biased region" description="Basic and acidic residues" evidence="6">
    <location>
        <begin position="58"/>
        <end position="67"/>
    </location>
</feature>
<feature type="region of interest" description="Disordered" evidence="6">
    <location>
        <begin position="58"/>
        <end position="90"/>
    </location>
</feature>
<dbReference type="EMBL" id="JAWDJX010000179">
    <property type="protein sequence ID" value="KAK3045640.1"/>
    <property type="molecule type" value="Genomic_DNA"/>
</dbReference>
<evidence type="ECO:0008006" key="10">
    <source>
        <dbReference type="Google" id="ProtNLM"/>
    </source>
</evidence>
<evidence type="ECO:0000256" key="6">
    <source>
        <dbReference type="SAM" id="MobiDB-lite"/>
    </source>
</evidence>
<keyword evidence="5 7" id="KW-0472">Membrane</keyword>
<reference evidence="8" key="1">
    <citation type="submission" date="2023-04" db="EMBL/GenBank/DDBJ databases">
        <title>Black Yeasts Isolated from many extreme environments.</title>
        <authorList>
            <person name="Coleine C."/>
            <person name="Stajich J.E."/>
            <person name="Selbmann L."/>
        </authorList>
    </citation>
    <scope>NUCLEOTIDE SEQUENCE</scope>
    <source>
        <strain evidence="8">CCFEE 5312</strain>
    </source>
</reference>
<keyword evidence="9" id="KW-1185">Reference proteome</keyword>
<evidence type="ECO:0000313" key="9">
    <source>
        <dbReference type="Proteomes" id="UP001271007"/>
    </source>
</evidence>
<proteinExistence type="inferred from homology"/>
<dbReference type="PROSITE" id="PS01309">
    <property type="entry name" value="UPF0057"/>
    <property type="match status" value="1"/>
</dbReference>
<keyword evidence="3 7" id="KW-0812">Transmembrane</keyword>